<name>A0ACC3AB60_9EURO</name>
<keyword evidence="2" id="KW-1185">Reference proteome</keyword>
<organism evidence="1 2">
    <name type="scientific">Neophaeococcomyces mojaviensis</name>
    <dbReference type="NCBI Taxonomy" id="3383035"/>
    <lineage>
        <taxon>Eukaryota</taxon>
        <taxon>Fungi</taxon>
        <taxon>Dikarya</taxon>
        <taxon>Ascomycota</taxon>
        <taxon>Pezizomycotina</taxon>
        <taxon>Eurotiomycetes</taxon>
        <taxon>Chaetothyriomycetidae</taxon>
        <taxon>Chaetothyriales</taxon>
        <taxon>Chaetothyriales incertae sedis</taxon>
        <taxon>Neophaeococcomyces</taxon>
    </lineage>
</organism>
<protein>
    <submittedName>
        <fullName evidence="1">Uncharacterized protein</fullName>
    </submittedName>
</protein>
<evidence type="ECO:0000313" key="2">
    <source>
        <dbReference type="Proteomes" id="UP001172386"/>
    </source>
</evidence>
<accession>A0ACC3AB60</accession>
<sequence>MGQTRDKKPSKRSLKTHKANEAVSAPVSQLENLVIPEATIISSQPSPISATPSTTTYLSISGPSTKTSCSSLGTRPSINSISSTPSSSSLPLVQTYDSSLVEVRNTSDRGYALFTTRRVPAGRLILAEAPMIRLTAAEESSSTVSTEDALDHCFKALPKSSQKAYMKLHDSEKTSFSRIKSIYFSNCYDLGKPDTGSAHGGSAIGLLASRINHSCIPNVQFSFADTVPPQLAALVASDDDKFNGSARGVMLFYTLRNLSANRELLSNYDSIFATAAQRQVKHQMYYGFRCDCEACTGESEFWAKSDERRRELAWLKGQIDAADKRWRNKQRTCDEHDGDITNKKSRDEMHYLHSKNKADALGSDRSPALTSSNEILSSIRPMLEKLEGLLIKEGLFGVDLANAYRDLAIWSARAGNSATAKAWATKEQKTCIIAFGGESRRVTEVAERITDG</sequence>
<evidence type="ECO:0000313" key="1">
    <source>
        <dbReference type="EMBL" id="KAJ9658748.1"/>
    </source>
</evidence>
<reference evidence="1" key="1">
    <citation type="submission" date="2022-10" db="EMBL/GenBank/DDBJ databases">
        <title>Culturing micro-colonial fungi from biological soil crusts in the Mojave desert and describing Neophaeococcomyces mojavensis, and introducing the new genera and species Taxawa tesnikishii.</title>
        <authorList>
            <person name="Kurbessoian T."/>
            <person name="Stajich J.E."/>
        </authorList>
    </citation>
    <scope>NUCLEOTIDE SEQUENCE</scope>
    <source>
        <strain evidence="1">JES_112</strain>
    </source>
</reference>
<proteinExistence type="predicted"/>
<comment type="caution">
    <text evidence="1">The sequence shown here is derived from an EMBL/GenBank/DDBJ whole genome shotgun (WGS) entry which is preliminary data.</text>
</comment>
<dbReference type="Proteomes" id="UP001172386">
    <property type="component" value="Unassembled WGS sequence"/>
</dbReference>
<gene>
    <name evidence="1" type="ORF">H2198_003494</name>
</gene>
<dbReference type="EMBL" id="JAPDRQ010000047">
    <property type="protein sequence ID" value="KAJ9658748.1"/>
    <property type="molecule type" value="Genomic_DNA"/>
</dbReference>